<dbReference type="Gene3D" id="3.80.10.10">
    <property type="entry name" value="Ribonuclease Inhibitor"/>
    <property type="match status" value="1"/>
</dbReference>
<dbReference type="AlphaFoldDB" id="A0AAE0FII0"/>
<dbReference type="GO" id="GO:0005930">
    <property type="term" value="C:axoneme"/>
    <property type="evidence" value="ECO:0007669"/>
    <property type="project" value="UniProtKB-SubCell"/>
</dbReference>
<keyword evidence="2" id="KW-0732">Signal</keyword>
<accession>A0AAE0FII0</accession>
<proteinExistence type="predicted"/>
<reference evidence="3 4" key="1">
    <citation type="journal article" date="2015" name="Genome Biol. Evol.">
        <title>Comparative Genomics of a Bacterivorous Green Alga Reveals Evolutionary Causalities and Consequences of Phago-Mixotrophic Mode of Nutrition.</title>
        <authorList>
            <person name="Burns J.A."/>
            <person name="Paasch A."/>
            <person name="Narechania A."/>
            <person name="Kim E."/>
        </authorList>
    </citation>
    <scope>NUCLEOTIDE SEQUENCE [LARGE SCALE GENOMIC DNA]</scope>
    <source>
        <strain evidence="3 4">PLY_AMNH</strain>
    </source>
</reference>
<dbReference type="Pfam" id="PF00560">
    <property type="entry name" value="LRR_1"/>
    <property type="match status" value="1"/>
</dbReference>
<dbReference type="InterPro" id="IPR032675">
    <property type="entry name" value="LRR_dom_sf"/>
</dbReference>
<dbReference type="Proteomes" id="UP001190700">
    <property type="component" value="Unassembled WGS sequence"/>
</dbReference>
<evidence type="ECO:0000313" key="3">
    <source>
        <dbReference type="EMBL" id="KAK3260365.1"/>
    </source>
</evidence>
<name>A0AAE0FII0_9CHLO</name>
<evidence type="ECO:0008006" key="5">
    <source>
        <dbReference type="Google" id="ProtNLM"/>
    </source>
</evidence>
<keyword evidence="4" id="KW-1185">Reference proteome</keyword>
<dbReference type="PANTHER" id="PTHR47988">
    <property type="entry name" value="SOMATIC EMBRYOGENESIS RECEPTOR KINASE 1"/>
    <property type="match status" value="1"/>
</dbReference>
<organism evidence="3 4">
    <name type="scientific">Cymbomonas tetramitiformis</name>
    <dbReference type="NCBI Taxonomy" id="36881"/>
    <lineage>
        <taxon>Eukaryota</taxon>
        <taxon>Viridiplantae</taxon>
        <taxon>Chlorophyta</taxon>
        <taxon>Pyramimonadophyceae</taxon>
        <taxon>Pyramimonadales</taxon>
        <taxon>Pyramimonadaceae</taxon>
        <taxon>Cymbomonas</taxon>
    </lineage>
</organism>
<evidence type="ECO:0000256" key="1">
    <source>
        <dbReference type="ARBA" id="ARBA00004430"/>
    </source>
</evidence>
<sequence length="152" mass="16531">MGWVHFKKRGLRAETNESECSSGVRWSIAVPFSPYLLPALRLVVAVCSLSCTNGYTIHQHANYTLCAEKPDSCRALEISSDETSRGVLTGTLPSELGELTHITSIYLKGQLSGTLPTELGDVTALQHLWLADNNLSGSLPTELGRLYDLALL</sequence>
<evidence type="ECO:0000313" key="4">
    <source>
        <dbReference type="Proteomes" id="UP001190700"/>
    </source>
</evidence>
<dbReference type="InterPro" id="IPR001611">
    <property type="entry name" value="Leu-rich_rpt"/>
</dbReference>
<comment type="subcellular location">
    <subcellularLocation>
        <location evidence="1">Cytoplasm</location>
        <location evidence="1">Cytoskeleton</location>
        <location evidence="1">Cilium axoneme</location>
    </subcellularLocation>
</comment>
<protein>
    <recommendedName>
        <fullName evidence="5">L domain-like protein</fullName>
    </recommendedName>
</protein>
<dbReference type="EMBL" id="LGRX02017807">
    <property type="protein sequence ID" value="KAK3260365.1"/>
    <property type="molecule type" value="Genomic_DNA"/>
</dbReference>
<dbReference type="SUPFAM" id="SSF52058">
    <property type="entry name" value="L domain-like"/>
    <property type="match status" value="1"/>
</dbReference>
<gene>
    <name evidence="3" type="ORF">CYMTET_30672</name>
</gene>
<comment type="caution">
    <text evidence="3">The sequence shown here is derived from an EMBL/GenBank/DDBJ whole genome shotgun (WGS) entry which is preliminary data.</text>
</comment>
<evidence type="ECO:0000256" key="2">
    <source>
        <dbReference type="ARBA" id="ARBA00022729"/>
    </source>
</evidence>